<protein>
    <submittedName>
        <fullName evidence="2">Uncharacterized protein</fullName>
    </submittedName>
</protein>
<dbReference type="AlphaFoldDB" id="E4Y9V9"/>
<dbReference type="Proteomes" id="UP000011014">
    <property type="component" value="Unassembled WGS sequence"/>
</dbReference>
<gene>
    <name evidence="2" type="ORF">GSOID_T00030768001</name>
</gene>
<accession>E4Y9V9</accession>
<feature type="region of interest" description="Disordered" evidence="1">
    <location>
        <begin position="1"/>
        <end position="22"/>
    </location>
</feature>
<dbReference type="EMBL" id="FN654346">
    <property type="protein sequence ID" value="CBY32346.1"/>
    <property type="molecule type" value="Genomic_DNA"/>
</dbReference>
<evidence type="ECO:0000313" key="2">
    <source>
        <dbReference type="EMBL" id="CBY32346.1"/>
    </source>
</evidence>
<organism evidence="2">
    <name type="scientific">Oikopleura dioica</name>
    <name type="common">Tunicate</name>
    <dbReference type="NCBI Taxonomy" id="34765"/>
    <lineage>
        <taxon>Eukaryota</taxon>
        <taxon>Metazoa</taxon>
        <taxon>Chordata</taxon>
        <taxon>Tunicata</taxon>
        <taxon>Appendicularia</taxon>
        <taxon>Copelata</taxon>
        <taxon>Oikopleuridae</taxon>
        <taxon>Oikopleura</taxon>
    </lineage>
</organism>
<sequence>MSEKSFTKKHYSVGGITVHPHDDGEELRQKLELARKHLHDLKTNRIVLARTRTVTRLSRQRPTKRFQKRY</sequence>
<reference evidence="2" key="1">
    <citation type="journal article" date="2010" name="Science">
        <title>Plasticity of animal genome architecture unmasked by rapid evolution of a pelagic tunicate.</title>
        <authorList>
            <person name="Denoeud F."/>
            <person name="Henriet S."/>
            <person name="Mungpakdee S."/>
            <person name="Aury J.M."/>
            <person name="Da Silva C."/>
            <person name="Brinkmann H."/>
            <person name="Mikhaleva J."/>
            <person name="Olsen L.C."/>
            <person name="Jubin C."/>
            <person name="Canestro C."/>
            <person name="Bouquet J.M."/>
            <person name="Danks G."/>
            <person name="Poulain J."/>
            <person name="Campsteijn C."/>
            <person name="Adamski M."/>
            <person name="Cross I."/>
            <person name="Yadetie F."/>
            <person name="Muffato M."/>
            <person name="Louis A."/>
            <person name="Butcher S."/>
            <person name="Tsagkogeorga G."/>
            <person name="Konrad A."/>
            <person name="Singh S."/>
            <person name="Jensen M.F."/>
            <person name="Cong E.H."/>
            <person name="Eikeseth-Otteraa H."/>
            <person name="Noel B."/>
            <person name="Anthouard V."/>
            <person name="Porcel B.M."/>
            <person name="Kachouri-Lafond R."/>
            <person name="Nishino A."/>
            <person name="Ugolini M."/>
            <person name="Chourrout P."/>
            <person name="Nishida H."/>
            <person name="Aasland R."/>
            <person name="Huzurbazar S."/>
            <person name="Westhof E."/>
            <person name="Delsuc F."/>
            <person name="Lehrach H."/>
            <person name="Reinhardt R."/>
            <person name="Weissenbach J."/>
            <person name="Roy S.W."/>
            <person name="Artiguenave F."/>
            <person name="Postlethwait J.H."/>
            <person name="Manak J.R."/>
            <person name="Thompson E.M."/>
            <person name="Jaillon O."/>
            <person name="Du Pasquier L."/>
            <person name="Boudinot P."/>
            <person name="Liberles D.A."/>
            <person name="Volff J.N."/>
            <person name="Philippe H."/>
            <person name="Lenhard B."/>
            <person name="Roest Crollius H."/>
            <person name="Wincker P."/>
            <person name="Chourrout D."/>
        </authorList>
    </citation>
    <scope>NUCLEOTIDE SEQUENCE [LARGE SCALE GENOMIC DNA]</scope>
</reference>
<evidence type="ECO:0000256" key="1">
    <source>
        <dbReference type="SAM" id="MobiDB-lite"/>
    </source>
</evidence>
<name>E4Y9V9_OIKDI</name>
<proteinExistence type="predicted"/>